<dbReference type="EMBL" id="CYSA01000003">
    <property type="protein sequence ID" value="CUH62527.1"/>
    <property type="molecule type" value="Genomic_DNA"/>
</dbReference>
<evidence type="ECO:0000256" key="4">
    <source>
        <dbReference type="ARBA" id="ARBA00022692"/>
    </source>
</evidence>
<dbReference type="OrthoDB" id="9922at2"/>
<feature type="chain" id="PRO_5006062260" evidence="8">
    <location>
        <begin position="23"/>
        <end position="415"/>
    </location>
</feature>
<reference evidence="9 10" key="1">
    <citation type="submission" date="2015-09" db="EMBL/GenBank/DDBJ databases">
        <authorList>
            <consortium name="Swine Surveillance"/>
        </authorList>
    </citation>
    <scope>NUCLEOTIDE SEQUENCE [LARGE SCALE GENOMIC DNA]</scope>
    <source>
        <strain evidence="9 10">CECT 4357</strain>
    </source>
</reference>
<dbReference type="RefSeq" id="WP_074646783.1">
    <property type="nucleotide sequence ID" value="NZ_CP051181.1"/>
</dbReference>
<dbReference type="GO" id="GO:0009279">
    <property type="term" value="C:cell outer membrane"/>
    <property type="evidence" value="ECO:0007669"/>
    <property type="project" value="UniProtKB-SubCell"/>
</dbReference>
<dbReference type="PANTHER" id="PTHR35093">
    <property type="entry name" value="OUTER MEMBRANE PROTEIN NMB0088-RELATED"/>
    <property type="match status" value="1"/>
</dbReference>
<keyword evidence="6" id="KW-0472">Membrane</keyword>
<dbReference type="STRING" id="53501.SAMN04488043_10359"/>
<sequence length="415" mass="43828">MIRLFASRRHWCVLASTTLAFAAAPAAATNGYFSNGTSVASKGMAGSGVAIGTGIMGLTANPAMGTRYPDQAEGCLSLFSPKRSTTITGMGTFESDKEFFAVPCGGANFRLKNDATLGVLMYGNGGMNTEYPTNFFGGGVVPGPLGVNLEQLFIQVNYAKDLGNGVSLGFAPILAAQRFSATGLSGFSGFSADPAALTDNGDDWSFGAGAMIGATVDAGNGFTFGASYRSRIYMEPFEKYSGLFAEGGDFDIPATAKLGLSYNPQANAAWTFTAEWERIFYSKVAALGNQFPSAGPLGAANGPGFGWKDMDVIRIGAEYQMNPKWTVRGGLSYNTSFTDSSQTTLNALAPATPQWHASIGGTMRINDRREFHIAYTHAFDNSLSGVLPSPPFPGAAPISTQMSQDELSFAMTWKW</sequence>
<evidence type="ECO:0000256" key="1">
    <source>
        <dbReference type="ARBA" id="ARBA00004571"/>
    </source>
</evidence>
<evidence type="ECO:0000256" key="7">
    <source>
        <dbReference type="ARBA" id="ARBA00023237"/>
    </source>
</evidence>
<protein>
    <submittedName>
        <fullName evidence="9">Outer membrane protein transport protein (OMPP1/FadL/TodX)</fullName>
    </submittedName>
</protein>
<comment type="subcellular location">
    <subcellularLocation>
        <location evidence="1">Cell outer membrane</location>
        <topology evidence="1">Multi-pass membrane protein</topology>
    </subcellularLocation>
</comment>
<gene>
    <name evidence="9" type="ORF">TG4357_00159</name>
</gene>
<evidence type="ECO:0000256" key="3">
    <source>
        <dbReference type="ARBA" id="ARBA00022452"/>
    </source>
</evidence>
<dbReference type="AlphaFoldDB" id="A0A0P1F441"/>
<dbReference type="Pfam" id="PF03349">
    <property type="entry name" value="Toluene_X"/>
    <property type="match status" value="1"/>
</dbReference>
<name>A0A0P1F441_THAGE</name>
<dbReference type="SUPFAM" id="SSF56935">
    <property type="entry name" value="Porins"/>
    <property type="match status" value="1"/>
</dbReference>
<proteinExistence type="inferred from homology"/>
<dbReference type="Proteomes" id="UP000051587">
    <property type="component" value="Unassembled WGS sequence"/>
</dbReference>
<keyword evidence="4" id="KW-0812">Transmembrane</keyword>
<keyword evidence="7" id="KW-0998">Cell outer membrane</keyword>
<evidence type="ECO:0000256" key="8">
    <source>
        <dbReference type="SAM" id="SignalP"/>
    </source>
</evidence>
<accession>A0A0P1F441</accession>
<dbReference type="PANTHER" id="PTHR35093:SF8">
    <property type="entry name" value="OUTER MEMBRANE PROTEIN NMB0088-RELATED"/>
    <property type="match status" value="1"/>
</dbReference>
<evidence type="ECO:0000256" key="6">
    <source>
        <dbReference type="ARBA" id="ARBA00023136"/>
    </source>
</evidence>
<evidence type="ECO:0000256" key="2">
    <source>
        <dbReference type="ARBA" id="ARBA00008163"/>
    </source>
</evidence>
<dbReference type="Gene3D" id="2.40.160.60">
    <property type="entry name" value="Outer membrane protein transport protein (OMPP1/FadL/TodX)"/>
    <property type="match status" value="1"/>
</dbReference>
<dbReference type="InterPro" id="IPR005017">
    <property type="entry name" value="OMPP1/FadL/TodX"/>
</dbReference>
<evidence type="ECO:0000256" key="5">
    <source>
        <dbReference type="ARBA" id="ARBA00022729"/>
    </source>
</evidence>
<keyword evidence="3" id="KW-1134">Transmembrane beta strand</keyword>
<evidence type="ECO:0000313" key="9">
    <source>
        <dbReference type="EMBL" id="CUH62527.1"/>
    </source>
</evidence>
<comment type="similarity">
    <text evidence="2">Belongs to the OmpP1/FadL family.</text>
</comment>
<keyword evidence="5 8" id="KW-0732">Signal</keyword>
<evidence type="ECO:0000313" key="10">
    <source>
        <dbReference type="Proteomes" id="UP000051587"/>
    </source>
</evidence>
<keyword evidence="10" id="KW-1185">Reference proteome</keyword>
<dbReference type="GO" id="GO:0015483">
    <property type="term" value="F:long-chain fatty acid transporting porin activity"/>
    <property type="evidence" value="ECO:0007669"/>
    <property type="project" value="TreeGrafter"/>
</dbReference>
<feature type="signal peptide" evidence="8">
    <location>
        <begin position="1"/>
        <end position="22"/>
    </location>
</feature>
<organism evidence="9 10">
    <name type="scientific">Thalassovita gelatinovora</name>
    <name type="common">Thalassobius gelatinovorus</name>
    <dbReference type="NCBI Taxonomy" id="53501"/>
    <lineage>
        <taxon>Bacteria</taxon>
        <taxon>Pseudomonadati</taxon>
        <taxon>Pseudomonadota</taxon>
        <taxon>Alphaproteobacteria</taxon>
        <taxon>Rhodobacterales</taxon>
        <taxon>Roseobacteraceae</taxon>
        <taxon>Thalassovita</taxon>
    </lineage>
</organism>